<sequence>MAFMHAASSECLRSELDLWIIPPTQTALESSHWVPHKPLTTLDASNTVEFSIPGVGHEYIDPAHTLLYVKAKIVKDNGADITAADNSDAAPVNYALHALWSQVDVSLNQKVISHSSMTYAYRAYIESLMNYDTSAKDSHMTQRLWYQDTPGHFDSLDGEENVGLATRRELTENSRAFEMMGPLHVDFFNQDHFLLNNVELRVKLTKNRDAFALMSTARTERIKLLDATLYVRKVVVSPSVLLGHAQALEKSPAKYPVNRVDIKTVTITQGLRDKNLDNLYMNQLPQRIIIGFVDNRAFNGDYTLNGFNFQHFNLNYLSLMVDGHPVPSQPLTPDFPNGLYMEAYNTLFSGTGLHWKDEGNNISFPDYPLGNVLYAFDLSPDLSASEPHWNLHRQGTLRLELKFAAPLAQPINCIVYAEFQNLIEIDKHRNVVVDYNV</sequence>
<keyword evidence="1" id="KW-1185">Reference proteome</keyword>
<reference evidence="2" key="1">
    <citation type="submission" date="2025-08" db="UniProtKB">
        <authorList>
            <consortium name="RefSeq"/>
        </authorList>
    </citation>
    <scope>IDENTIFICATION</scope>
    <source>
        <tissue evidence="2">Total insect</tissue>
    </source>
</reference>
<dbReference type="PANTHER" id="PTHR23409">
    <property type="entry name" value="RIBONUCLEOSIDE-DIPHOSPHATE REDUCTASE SMALL CHAIN"/>
    <property type="match status" value="1"/>
</dbReference>
<dbReference type="OrthoDB" id="8184429at2759"/>
<organism evidence="2">
    <name type="scientific">Thrips palmi</name>
    <name type="common">Melon thrips</name>
    <dbReference type="NCBI Taxonomy" id="161013"/>
    <lineage>
        <taxon>Eukaryota</taxon>
        <taxon>Metazoa</taxon>
        <taxon>Ecdysozoa</taxon>
        <taxon>Arthropoda</taxon>
        <taxon>Hexapoda</taxon>
        <taxon>Insecta</taxon>
        <taxon>Pterygota</taxon>
        <taxon>Neoptera</taxon>
        <taxon>Paraneoptera</taxon>
        <taxon>Thysanoptera</taxon>
        <taxon>Terebrantia</taxon>
        <taxon>Thripoidea</taxon>
        <taxon>Thripidae</taxon>
        <taxon>Thrips</taxon>
    </lineage>
</organism>
<dbReference type="InParanoid" id="A0A6P8Y4W6"/>
<proteinExistence type="predicted"/>
<protein>
    <submittedName>
        <fullName evidence="2">Uncharacterized protein F54H12.2-like</fullName>
    </submittedName>
</protein>
<dbReference type="InterPro" id="IPR000358">
    <property type="entry name" value="RNR_small_fam"/>
</dbReference>
<evidence type="ECO:0000313" key="1">
    <source>
        <dbReference type="Proteomes" id="UP000515158"/>
    </source>
</evidence>
<dbReference type="PANTHER" id="PTHR23409:SF21">
    <property type="entry name" value="CAPSID PROTEIN"/>
    <property type="match status" value="1"/>
</dbReference>
<dbReference type="AlphaFoldDB" id="A0A6P8Y4W6"/>
<gene>
    <name evidence="2" type="primary">LOC117639728</name>
</gene>
<dbReference type="GeneID" id="117639728"/>
<dbReference type="GO" id="GO:0005829">
    <property type="term" value="C:cytosol"/>
    <property type="evidence" value="ECO:0007669"/>
    <property type="project" value="TreeGrafter"/>
</dbReference>
<dbReference type="RefSeq" id="XP_034231495.1">
    <property type="nucleotide sequence ID" value="XM_034375604.1"/>
</dbReference>
<dbReference type="KEGG" id="tpal:117639728"/>
<dbReference type="GO" id="GO:0004748">
    <property type="term" value="F:ribonucleoside-diphosphate reductase activity, thioredoxin disulfide as acceptor"/>
    <property type="evidence" value="ECO:0007669"/>
    <property type="project" value="TreeGrafter"/>
</dbReference>
<evidence type="ECO:0000313" key="2">
    <source>
        <dbReference type="RefSeq" id="XP_034231495.1"/>
    </source>
</evidence>
<accession>A0A6P8Y4W6</accession>
<name>A0A6P8Y4W6_THRPL</name>
<dbReference type="Proteomes" id="UP000515158">
    <property type="component" value="Unplaced"/>
</dbReference>
<dbReference type="GO" id="GO:0009263">
    <property type="term" value="P:deoxyribonucleotide biosynthetic process"/>
    <property type="evidence" value="ECO:0007669"/>
    <property type="project" value="InterPro"/>
</dbReference>